<comment type="caution">
    <text evidence="2">The sequence shown here is derived from an EMBL/GenBank/DDBJ whole genome shotgun (WGS) entry which is preliminary data.</text>
</comment>
<feature type="compositionally biased region" description="Basic and acidic residues" evidence="1">
    <location>
        <begin position="1"/>
        <end position="21"/>
    </location>
</feature>
<gene>
    <name evidence="2" type="ORF">C4D60_Mb04t21040</name>
</gene>
<evidence type="ECO:0000256" key="1">
    <source>
        <dbReference type="SAM" id="MobiDB-lite"/>
    </source>
</evidence>
<feature type="region of interest" description="Disordered" evidence="1">
    <location>
        <begin position="1"/>
        <end position="133"/>
    </location>
</feature>
<evidence type="ECO:0000313" key="3">
    <source>
        <dbReference type="Proteomes" id="UP000317650"/>
    </source>
</evidence>
<feature type="compositionally biased region" description="Basic and acidic residues" evidence="1">
    <location>
        <begin position="75"/>
        <end position="87"/>
    </location>
</feature>
<dbReference type="InterPro" id="IPR053313">
    <property type="entry name" value="RGF"/>
</dbReference>
<dbReference type="Proteomes" id="UP000317650">
    <property type="component" value="Chromosome 4"/>
</dbReference>
<sequence>MGGRSRGDDGGERPTRRDSRPLHALYPTRAESNPIDSARIPHRFPNPTSAFTKGIVLDESPVQARTPQSSSSKGVADDLREDVEGKKGAVVSGAVPNPSLVDASWRVPGRGMEEHPGFHVDYAEPRTHPPSHN</sequence>
<dbReference type="PANTHER" id="PTHR34961:SF1">
    <property type="entry name" value="ROOT MERISTEM GROWTH FACTOR 10"/>
    <property type="match status" value="1"/>
</dbReference>
<name>A0A4S8KDI4_MUSBA</name>
<organism evidence="2 3">
    <name type="scientific">Musa balbisiana</name>
    <name type="common">Banana</name>
    <dbReference type="NCBI Taxonomy" id="52838"/>
    <lineage>
        <taxon>Eukaryota</taxon>
        <taxon>Viridiplantae</taxon>
        <taxon>Streptophyta</taxon>
        <taxon>Embryophyta</taxon>
        <taxon>Tracheophyta</taxon>
        <taxon>Spermatophyta</taxon>
        <taxon>Magnoliopsida</taxon>
        <taxon>Liliopsida</taxon>
        <taxon>Zingiberales</taxon>
        <taxon>Musaceae</taxon>
        <taxon>Musa</taxon>
    </lineage>
</organism>
<dbReference type="PANTHER" id="PTHR34961">
    <property type="entry name" value="TRANSMEMBRANE PROTEIN"/>
    <property type="match status" value="1"/>
</dbReference>
<dbReference type="AlphaFoldDB" id="A0A4S8KDI4"/>
<protein>
    <submittedName>
        <fullName evidence="2">Uncharacterized protein</fullName>
    </submittedName>
</protein>
<feature type="compositionally biased region" description="Basic and acidic residues" evidence="1">
    <location>
        <begin position="111"/>
        <end position="127"/>
    </location>
</feature>
<accession>A0A4S8KDI4</accession>
<evidence type="ECO:0000313" key="2">
    <source>
        <dbReference type="EMBL" id="THU73272.1"/>
    </source>
</evidence>
<proteinExistence type="predicted"/>
<reference evidence="2 3" key="1">
    <citation type="journal article" date="2019" name="Nat. Plants">
        <title>Genome sequencing of Musa balbisiana reveals subgenome evolution and function divergence in polyploid bananas.</title>
        <authorList>
            <person name="Yao X."/>
        </authorList>
    </citation>
    <scope>NUCLEOTIDE SEQUENCE [LARGE SCALE GENOMIC DNA]</scope>
    <source>
        <strain evidence="3">cv. DH-PKW</strain>
        <tissue evidence="2">Leaves</tissue>
    </source>
</reference>
<dbReference type="EMBL" id="PYDT01000001">
    <property type="protein sequence ID" value="THU73272.1"/>
    <property type="molecule type" value="Genomic_DNA"/>
</dbReference>
<keyword evidence="3" id="KW-1185">Reference proteome</keyword>
<feature type="compositionally biased region" description="Polar residues" evidence="1">
    <location>
        <begin position="63"/>
        <end position="73"/>
    </location>
</feature>